<dbReference type="InterPro" id="IPR051681">
    <property type="entry name" value="Ser/Thr_Kinases-Pseudokinases"/>
</dbReference>
<feature type="region of interest" description="Disordered" evidence="1">
    <location>
        <begin position="319"/>
        <end position="353"/>
    </location>
</feature>
<evidence type="ECO:0000259" key="2">
    <source>
        <dbReference type="PROSITE" id="PS50011"/>
    </source>
</evidence>
<protein>
    <submittedName>
        <fullName evidence="3">Kinase</fullName>
    </submittedName>
</protein>
<name>A0A7J6X9J3_THATH</name>
<organism evidence="3 4">
    <name type="scientific">Thalictrum thalictroides</name>
    <name type="common">Rue-anemone</name>
    <name type="synonym">Anemone thalictroides</name>
    <dbReference type="NCBI Taxonomy" id="46969"/>
    <lineage>
        <taxon>Eukaryota</taxon>
        <taxon>Viridiplantae</taxon>
        <taxon>Streptophyta</taxon>
        <taxon>Embryophyta</taxon>
        <taxon>Tracheophyta</taxon>
        <taxon>Spermatophyta</taxon>
        <taxon>Magnoliopsida</taxon>
        <taxon>Ranunculales</taxon>
        <taxon>Ranunculaceae</taxon>
        <taxon>Thalictroideae</taxon>
        <taxon>Thalictrum</taxon>
    </lineage>
</organism>
<dbReference type="OrthoDB" id="4062651at2759"/>
<dbReference type="SUPFAM" id="SSF56112">
    <property type="entry name" value="Protein kinase-like (PK-like)"/>
    <property type="match status" value="1"/>
</dbReference>
<dbReference type="PANTHER" id="PTHR44329:SF84">
    <property type="entry name" value="PROTEIN KINASE LIKE PROTEIN"/>
    <property type="match status" value="1"/>
</dbReference>
<dbReference type="InterPro" id="IPR000719">
    <property type="entry name" value="Prot_kinase_dom"/>
</dbReference>
<feature type="region of interest" description="Disordered" evidence="1">
    <location>
        <begin position="1"/>
        <end position="28"/>
    </location>
</feature>
<keyword evidence="3" id="KW-0418">Kinase</keyword>
<dbReference type="PROSITE" id="PS00108">
    <property type="entry name" value="PROTEIN_KINASE_ST"/>
    <property type="match status" value="1"/>
</dbReference>
<dbReference type="EMBL" id="JABWDY010004449">
    <property type="protein sequence ID" value="KAF5205170.1"/>
    <property type="molecule type" value="Genomic_DNA"/>
</dbReference>
<dbReference type="InterPro" id="IPR001245">
    <property type="entry name" value="Ser-Thr/Tyr_kinase_cat_dom"/>
</dbReference>
<reference evidence="3 4" key="1">
    <citation type="submission" date="2020-06" db="EMBL/GenBank/DDBJ databases">
        <title>Transcriptomic and genomic resources for Thalictrum thalictroides and T. hernandezii: Facilitating candidate gene discovery in an emerging model plant lineage.</title>
        <authorList>
            <person name="Arias T."/>
            <person name="Riano-Pachon D.M."/>
            <person name="Di Stilio V.S."/>
        </authorList>
    </citation>
    <scope>NUCLEOTIDE SEQUENCE [LARGE SCALE GENOMIC DNA]</scope>
    <source>
        <strain evidence="4">cv. WT478/WT964</strain>
        <tissue evidence="3">Leaves</tissue>
    </source>
</reference>
<evidence type="ECO:0000256" key="1">
    <source>
        <dbReference type="SAM" id="MobiDB-lite"/>
    </source>
</evidence>
<dbReference type="PROSITE" id="PS50011">
    <property type="entry name" value="PROTEIN_KINASE_DOM"/>
    <property type="match status" value="1"/>
</dbReference>
<evidence type="ECO:0000313" key="4">
    <source>
        <dbReference type="Proteomes" id="UP000554482"/>
    </source>
</evidence>
<keyword evidence="3" id="KW-0808">Transferase</keyword>
<evidence type="ECO:0000313" key="3">
    <source>
        <dbReference type="EMBL" id="KAF5205170.1"/>
    </source>
</evidence>
<dbReference type="CDD" id="cd13999">
    <property type="entry name" value="STKc_MAP3K-like"/>
    <property type="match status" value="1"/>
</dbReference>
<dbReference type="PRINTS" id="PR00109">
    <property type="entry name" value="TYRKINASE"/>
</dbReference>
<feature type="domain" description="Protein kinase" evidence="2">
    <location>
        <begin position="46"/>
        <end position="309"/>
    </location>
</feature>
<dbReference type="InterPro" id="IPR011009">
    <property type="entry name" value="Kinase-like_dom_sf"/>
</dbReference>
<sequence length="366" mass="41398">MADTLKFGRKPSKLSRSNKDVQETKDNKNPIVQNKIENLLIDPKNLFFRSIISEGPNSTVYEALYQKIPVAVKVIQPGITSATSSESKGRFVREVRMLTRVKHDNLVKFIGASMEPHMLIVTELMKGGSLHKYLYDMRPCCPDLQTSISFALDIAQVMECLHSNGIIHRDLKPSNLLLTEDQKKVKLADFGLAREETVKEMMTTEVGTYQWMAPELYSTVPLHRGEKKHYDHKVDIYSFSIVLWELLTNSTPFKGMSGIQAAYAVVNNQRPSLDDLPPDLVPLLESCWAEDPASRPEFKEIIVTLSNFVESLQLTQNPRTHQQNFELGTDSPGTRSLVDKSGDLDGRKSRSSSPKFLRCFDKCFSN</sequence>
<dbReference type="Gene3D" id="1.10.510.10">
    <property type="entry name" value="Transferase(Phosphotransferase) domain 1"/>
    <property type="match status" value="1"/>
</dbReference>
<proteinExistence type="predicted"/>
<dbReference type="PANTHER" id="PTHR44329">
    <property type="entry name" value="SERINE/THREONINE-PROTEIN KINASE TNNI3K-RELATED"/>
    <property type="match status" value="1"/>
</dbReference>
<feature type="compositionally biased region" description="Basic and acidic residues" evidence="1">
    <location>
        <begin position="337"/>
        <end position="348"/>
    </location>
</feature>
<dbReference type="InterPro" id="IPR008271">
    <property type="entry name" value="Ser/Thr_kinase_AS"/>
</dbReference>
<dbReference type="Proteomes" id="UP000554482">
    <property type="component" value="Unassembled WGS sequence"/>
</dbReference>
<keyword evidence="4" id="KW-1185">Reference proteome</keyword>
<comment type="caution">
    <text evidence="3">The sequence shown here is derived from an EMBL/GenBank/DDBJ whole genome shotgun (WGS) entry which is preliminary data.</text>
</comment>
<dbReference type="GO" id="GO:0005524">
    <property type="term" value="F:ATP binding"/>
    <property type="evidence" value="ECO:0007669"/>
    <property type="project" value="InterPro"/>
</dbReference>
<gene>
    <name evidence="3" type="ORF">FRX31_005243</name>
</gene>
<accession>A0A7J6X9J3</accession>
<dbReference type="GO" id="GO:0004674">
    <property type="term" value="F:protein serine/threonine kinase activity"/>
    <property type="evidence" value="ECO:0007669"/>
    <property type="project" value="TreeGrafter"/>
</dbReference>
<dbReference type="Pfam" id="PF07714">
    <property type="entry name" value="PK_Tyr_Ser-Thr"/>
    <property type="match status" value="1"/>
</dbReference>
<feature type="compositionally biased region" description="Polar residues" evidence="1">
    <location>
        <begin position="319"/>
        <end position="334"/>
    </location>
</feature>
<dbReference type="AlphaFoldDB" id="A0A7J6X9J3"/>
<dbReference type="SMART" id="SM00220">
    <property type="entry name" value="S_TKc"/>
    <property type="match status" value="1"/>
</dbReference>
<feature type="compositionally biased region" description="Basic and acidic residues" evidence="1">
    <location>
        <begin position="17"/>
        <end position="28"/>
    </location>
</feature>